<keyword evidence="3" id="KW-1185">Reference proteome</keyword>
<dbReference type="Proteomes" id="UP000190669">
    <property type="component" value="Unassembled WGS sequence"/>
</dbReference>
<evidence type="ECO:0000313" key="3">
    <source>
        <dbReference type="Proteomes" id="UP000190669"/>
    </source>
</evidence>
<dbReference type="SUPFAM" id="SSF51182">
    <property type="entry name" value="RmlC-like cupins"/>
    <property type="match status" value="1"/>
</dbReference>
<name>A0AAX2ILM9_9FLAO</name>
<dbReference type="InterPro" id="IPR011051">
    <property type="entry name" value="RmlC_Cupin_sf"/>
</dbReference>
<dbReference type="EMBL" id="UAVR01000012">
    <property type="protein sequence ID" value="SQA90676.1"/>
    <property type="molecule type" value="Genomic_DNA"/>
</dbReference>
<accession>A0AAX2ILM9</accession>
<proteinExistence type="predicted"/>
<reference evidence="1 3" key="1">
    <citation type="submission" date="2017-02" db="EMBL/GenBank/DDBJ databases">
        <authorList>
            <person name="Varghese N."/>
            <person name="Submissions S."/>
        </authorList>
    </citation>
    <scope>NUCLEOTIDE SEQUENCE [LARGE SCALE GENOMIC DNA]</scope>
    <source>
        <strain evidence="1 3">DSM 16775</strain>
    </source>
</reference>
<evidence type="ECO:0000313" key="2">
    <source>
        <dbReference type="EMBL" id="SQA90676.1"/>
    </source>
</evidence>
<organism evidence="2 4">
    <name type="scientific">Chryseobacterium balustinum</name>
    <dbReference type="NCBI Taxonomy" id="246"/>
    <lineage>
        <taxon>Bacteria</taxon>
        <taxon>Pseudomonadati</taxon>
        <taxon>Bacteroidota</taxon>
        <taxon>Flavobacteriia</taxon>
        <taxon>Flavobacteriales</taxon>
        <taxon>Weeksellaceae</taxon>
        <taxon>Chryseobacterium group</taxon>
        <taxon>Chryseobacterium</taxon>
    </lineage>
</organism>
<reference evidence="2 4" key="2">
    <citation type="submission" date="2018-06" db="EMBL/GenBank/DDBJ databases">
        <authorList>
            <consortium name="Pathogen Informatics"/>
            <person name="Doyle S."/>
        </authorList>
    </citation>
    <scope>NUCLEOTIDE SEQUENCE [LARGE SCALE GENOMIC DNA]</scope>
    <source>
        <strain evidence="2 4">NCTC11212</strain>
    </source>
</reference>
<dbReference type="AlphaFoldDB" id="A0AAX2ILM9"/>
<evidence type="ECO:0008006" key="5">
    <source>
        <dbReference type="Google" id="ProtNLM"/>
    </source>
</evidence>
<gene>
    <name evidence="2" type="ORF">NCTC11212_02574</name>
    <name evidence="1" type="ORF">SAMN05421800_12142</name>
</gene>
<dbReference type="Proteomes" id="UP000251937">
    <property type="component" value="Unassembled WGS sequence"/>
</dbReference>
<evidence type="ECO:0000313" key="4">
    <source>
        <dbReference type="Proteomes" id="UP000251937"/>
    </source>
</evidence>
<evidence type="ECO:0000313" key="1">
    <source>
        <dbReference type="EMBL" id="SKC02344.1"/>
    </source>
</evidence>
<sequence>MEFDLRIKEFVVMNIDKTNYNIKLNILYRSDYFTFFLIEKGTIRFRLDNASYQVYEGDVFFCPMAETFWVEEISGDYNTKYIFFSLKYISEAGFNYKSAYDLIREPFNVKN</sequence>
<comment type="caution">
    <text evidence="2">The sequence shown here is derived from an EMBL/GenBank/DDBJ whole genome shotgun (WGS) entry which is preliminary data.</text>
</comment>
<protein>
    <recommendedName>
        <fullName evidence="5">AraC-type arabinose-binding/dimerisation domain-containing protein</fullName>
    </recommendedName>
</protein>
<dbReference type="EMBL" id="FUZE01000021">
    <property type="protein sequence ID" value="SKC02344.1"/>
    <property type="molecule type" value="Genomic_DNA"/>
</dbReference>